<evidence type="ECO:0000313" key="3">
    <source>
        <dbReference type="Proteomes" id="UP000218172"/>
    </source>
</evidence>
<dbReference type="Proteomes" id="UP000218172">
    <property type="component" value="Unassembled WGS sequence"/>
</dbReference>
<evidence type="ECO:0000259" key="1">
    <source>
        <dbReference type="Pfam" id="PF01011"/>
    </source>
</evidence>
<name>A0A2A4MQ91_9GAMM</name>
<gene>
    <name evidence="2" type="ORF">COC19_03830</name>
</gene>
<dbReference type="SUPFAM" id="SSF50998">
    <property type="entry name" value="Quinoprotein alcohol dehydrogenase-like"/>
    <property type="match status" value="1"/>
</dbReference>
<comment type="caution">
    <text evidence="2">The sequence shown here is derived from an EMBL/GenBank/DDBJ whole genome shotgun (WGS) entry which is preliminary data.</text>
</comment>
<dbReference type="Gene3D" id="2.140.10.10">
    <property type="entry name" value="Quinoprotein alcohol dehydrogenase-like superfamily"/>
    <property type="match status" value="1"/>
</dbReference>
<protein>
    <recommendedName>
        <fullName evidence="1">Pyrrolo-quinoline quinone repeat domain-containing protein</fullName>
    </recommendedName>
</protein>
<proteinExistence type="predicted"/>
<dbReference type="InterPro" id="IPR002372">
    <property type="entry name" value="PQQ_rpt_dom"/>
</dbReference>
<feature type="domain" description="Pyrrolo-quinoline quinone repeat" evidence="1">
    <location>
        <begin position="22"/>
        <end position="199"/>
    </location>
</feature>
<reference evidence="3" key="1">
    <citation type="submission" date="2017-08" db="EMBL/GenBank/DDBJ databases">
        <title>A dynamic microbial community with high functional redundancy inhabits the cold, oxic subseafloor aquifer.</title>
        <authorList>
            <person name="Tully B.J."/>
            <person name="Wheat C.G."/>
            <person name="Glazer B.T."/>
            <person name="Huber J.A."/>
        </authorList>
    </citation>
    <scope>NUCLEOTIDE SEQUENCE [LARGE SCALE GENOMIC DNA]</scope>
</reference>
<accession>A0A2A4MQ91</accession>
<dbReference type="InterPro" id="IPR011047">
    <property type="entry name" value="Quinoprotein_ADH-like_sf"/>
</dbReference>
<dbReference type="Pfam" id="PF01011">
    <property type="entry name" value="PQQ"/>
    <property type="match status" value="1"/>
</dbReference>
<organism evidence="2 3">
    <name type="scientific">SAR86 cluster bacterium</name>
    <dbReference type="NCBI Taxonomy" id="2030880"/>
    <lineage>
        <taxon>Bacteria</taxon>
        <taxon>Pseudomonadati</taxon>
        <taxon>Pseudomonadota</taxon>
        <taxon>Gammaproteobacteria</taxon>
        <taxon>SAR86 cluster</taxon>
    </lineage>
</organism>
<dbReference type="AlphaFoldDB" id="A0A2A4MQ91"/>
<evidence type="ECO:0000313" key="2">
    <source>
        <dbReference type="EMBL" id="PCH61907.1"/>
    </source>
</evidence>
<dbReference type="EMBL" id="NVQR01000052">
    <property type="protein sequence ID" value="PCH61907.1"/>
    <property type="molecule type" value="Genomic_DNA"/>
</dbReference>
<sequence>MFNPPLHRGNAEGKIASMLCPSGAVNITHPSSADPGTGILYVASRSGCSSRQLVTGEIADTYYEAPTGVTLSQYAAANGGASPRHPLGIPLWKPPYSRITAIDMNTGEHLWMIPTGETPDRIKNLPQLQGIDIGNTGTGNAVPLMTTETLLMYSDVTSDGTPHLFALDKASGEEVGRIEVPRASRYGMSSWVHEGRQYVILQTGSTLTAMALPE</sequence>